<dbReference type="EMBL" id="MVBK01000001">
    <property type="protein sequence ID" value="OOG28852.1"/>
    <property type="molecule type" value="Genomic_DNA"/>
</dbReference>
<reference evidence="1 2" key="1">
    <citation type="submission" date="2017-02" db="EMBL/GenBank/DDBJ databases">
        <title>Genomic diversity within the haloalkaliphilic genus Thioalkalivibrio.</title>
        <authorList>
            <person name="Ahn A.-C."/>
            <person name="Meier-Kolthoff J."/>
            <person name="Overmars L."/>
            <person name="Richter M."/>
            <person name="Woyke T."/>
            <person name="Sorokin D.Y."/>
            <person name="Muyzer G."/>
        </authorList>
    </citation>
    <scope>NUCLEOTIDE SEQUENCE [LARGE SCALE GENOMIC DNA]</scope>
    <source>
        <strain evidence="1 2">ALJD</strain>
    </source>
</reference>
<evidence type="ECO:0000313" key="2">
    <source>
        <dbReference type="Proteomes" id="UP000189462"/>
    </source>
</evidence>
<keyword evidence="2" id="KW-1185">Reference proteome</keyword>
<protein>
    <submittedName>
        <fullName evidence="1">Uncharacterized protein</fullName>
    </submittedName>
</protein>
<dbReference type="OrthoDB" id="5563425at2"/>
<dbReference type="RefSeq" id="WP_077277187.1">
    <property type="nucleotide sequence ID" value="NZ_MVBK01000001.1"/>
</dbReference>
<sequence length="207" mass="23593">MLDLPEIPGVFCDAHLVDEAGPRFLSLWGRDTAMQEFLARLSLPERDGGLRAFRIGDGHEEGAKHVPFLDPDRLLRESARRSDTVFGEMIHVWLMDRILREPDHANGRALLLRRDALADDRDAVWDLLRETLWVPVLDHWRDTVLDRLAAIGCIKGISGYRVHGTLLDLARREEIESCLSSLVRDGHLPLEHSRKTKTDLRPVRGTD</sequence>
<evidence type="ECO:0000313" key="1">
    <source>
        <dbReference type="EMBL" id="OOG28852.1"/>
    </source>
</evidence>
<dbReference type="Proteomes" id="UP000189462">
    <property type="component" value="Unassembled WGS sequence"/>
</dbReference>
<dbReference type="STRING" id="108003.B1C78_00520"/>
<gene>
    <name evidence="1" type="ORF">B1C78_00520</name>
</gene>
<proteinExistence type="predicted"/>
<dbReference type="AlphaFoldDB" id="A0A1V3NVL4"/>
<name>A0A1V3NVL4_9GAMM</name>
<comment type="caution">
    <text evidence="1">The sequence shown here is derived from an EMBL/GenBank/DDBJ whole genome shotgun (WGS) entry which is preliminary data.</text>
</comment>
<accession>A0A1V3NVL4</accession>
<organism evidence="1 2">
    <name type="scientific">Thioalkalivibrio denitrificans</name>
    <dbReference type="NCBI Taxonomy" id="108003"/>
    <lineage>
        <taxon>Bacteria</taxon>
        <taxon>Pseudomonadati</taxon>
        <taxon>Pseudomonadota</taxon>
        <taxon>Gammaproteobacteria</taxon>
        <taxon>Chromatiales</taxon>
        <taxon>Ectothiorhodospiraceae</taxon>
        <taxon>Thioalkalivibrio</taxon>
    </lineage>
</organism>